<organism evidence="7 8">
    <name type="scientific">Acorus calamus</name>
    <name type="common">Sweet flag</name>
    <dbReference type="NCBI Taxonomy" id="4465"/>
    <lineage>
        <taxon>Eukaryota</taxon>
        <taxon>Viridiplantae</taxon>
        <taxon>Streptophyta</taxon>
        <taxon>Embryophyta</taxon>
        <taxon>Tracheophyta</taxon>
        <taxon>Spermatophyta</taxon>
        <taxon>Magnoliopsida</taxon>
        <taxon>Liliopsida</taxon>
        <taxon>Acoraceae</taxon>
        <taxon>Acorus</taxon>
    </lineage>
</organism>
<feature type="transmembrane region" description="Helical" evidence="5">
    <location>
        <begin position="21"/>
        <end position="50"/>
    </location>
</feature>
<comment type="caution">
    <text evidence="7">The sequence shown here is derived from an EMBL/GenBank/DDBJ whole genome shotgun (WGS) entry which is preliminary data.</text>
</comment>
<reference evidence="7" key="2">
    <citation type="submission" date="2023-06" db="EMBL/GenBank/DDBJ databases">
        <authorList>
            <person name="Ma L."/>
            <person name="Liu K.-W."/>
            <person name="Li Z."/>
            <person name="Hsiao Y.-Y."/>
            <person name="Qi Y."/>
            <person name="Fu T."/>
            <person name="Tang G."/>
            <person name="Zhang D."/>
            <person name="Sun W.-H."/>
            <person name="Liu D.-K."/>
            <person name="Li Y."/>
            <person name="Chen G.-Z."/>
            <person name="Liu X.-D."/>
            <person name="Liao X.-Y."/>
            <person name="Jiang Y.-T."/>
            <person name="Yu X."/>
            <person name="Hao Y."/>
            <person name="Huang J."/>
            <person name="Zhao X.-W."/>
            <person name="Ke S."/>
            <person name="Chen Y.-Y."/>
            <person name="Wu W.-L."/>
            <person name="Hsu J.-L."/>
            <person name="Lin Y.-F."/>
            <person name="Huang M.-D."/>
            <person name="Li C.-Y."/>
            <person name="Huang L."/>
            <person name="Wang Z.-W."/>
            <person name="Zhao X."/>
            <person name="Zhong W.-Y."/>
            <person name="Peng D.-H."/>
            <person name="Ahmad S."/>
            <person name="Lan S."/>
            <person name="Zhang J.-S."/>
            <person name="Tsai W.-C."/>
            <person name="Van De Peer Y."/>
            <person name="Liu Z.-J."/>
        </authorList>
    </citation>
    <scope>NUCLEOTIDE SEQUENCE</scope>
    <source>
        <strain evidence="7">CP</strain>
        <tissue evidence="7">Leaves</tissue>
    </source>
</reference>
<dbReference type="GO" id="GO:0098542">
    <property type="term" value="P:defense response to other organism"/>
    <property type="evidence" value="ECO:0007669"/>
    <property type="project" value="InterPro"/>
</dbReference>
<dbReference type="GO" id="GO:0009506">
    <property type="term" value="C:plasmodesma"/>
    <property type="evidence" value="ECO:0007669"/>
    <property type="project" value="TreeGrafter"/>
</dbReference>
<dbReference type="InterPro" id="IPR004864">
    <property type="entry name" value="LEA_2"/>
</dbReference>
<keyword evidence="8" id="KW-1185">Reference proteome</keyword>
<dbReference type="GO" id="GO:0005886">
    <property type="term" value="C:plasma membrane"/>
    <property type="evidence" value="ECO:0007669"/>
    <property type="project" value="TreeGrafter"/>
</dbReference>
<keyword evidence="3 5" id="KW-1133">Transmembrane helix</keyword>
<feature type="domain" description="Late embryogenesis abundant protein LEA-2 subgroup" evidence="6">
    <location>
        <begin position="87"/>
        <end position="175"/>
    </location>
</feature>
<dbReference type="PANTHER" id="PTHR31415">
    <property type="entry name" value="OS05G0367900 PROTEIN"/>
    <property type="match status" value="1"/>
</dbReference>
<dbReference type="InterPro" id="IPR044839">
    <property type="entry name" value="NDR1-like"/>
</dbReference>
<gene>
    <name evidence="7" type="ORF">QJS10_CPB13g01471</name>
</gene>
<evidence type="ECO:0000256" key="4">
    <source>
        <dbReference type="ARBA" id="ARBA00023136"/>
    </source>
</evidence>
<name>A0AAV9DGG3_ACOCL</name>
<comment type="subcellular location">
    <subcellularLocation>
        <location evidence="1">Membrane</location>
        <topology evidence="1">Single-pass membrane protein</topology>
    </subcellularLocation>
</comment>
<dbReference type="Proteomes" id="UP001180020">
    <property type="component" value="Unassembled WGS sequence"/>
</dbReference>
<proteinExistence type="predicted"/>
<keyword evidence="2 5" id="KW-0812">Transmembrane</keyword>
<reference evidence="7" key="1">
    <citation type="journal article" date="2023" name="Nat. Commun.">
        <title>Diploid and tetraploid genomes of Acorus and the evolution of monocots.</title>
        <authorList>
            <person name="Ma L."/>
            <person name="Liu K.W."/>
            <person name="Li Z."/>
            <person name="Hsiao Y.Y."/>
            <person name="Qi Y."/>
            <person name="Fu T."/>
            <person name="Tang G.D."/>
            <person name="Zhang D."/>
            <person name="Sun W.H."/>
            <person name="Liu D.K."/>
            <person name="Li Y."/>
            <person name="Chen G.Z."/>
            <person name="Liu X.D."/>
            <person name="Liao X.Y."/>
            <person name="Jiang Y.T."/>
            <person name="Yu X."/>
            <person name="Hao Y."/>
            <person name="Huang J."/>
            <person name="Zhao X.W."/>
            <person name="Ke S."/>
            <person name="Chen Y.Y."/>
            <person name="Wu W.L."/>
            <person name="Hsu J.L."/>
            <person name="Lin Y.F."/>
            <person name="Huang M.D."/>
            <person name="Li C.Y."/>
            <person name="Huang L."/>
            <person name="Wang Z.W."/>
            <person name="Zhao X."/>
            <person name="Zhong W.Y."/>
            <person name="Peng D.H."/>
            <person name="Ahmad S."/>
            <person name="Lan S."/>
            <person name="Zhang J.S."/>
            <person name="Tsai W.C."/>
            <person name="Van de Peer Y."/>
            <person name="Liu Z.J."/>
        </authorList>
    </citation>
    <scope>NUCLEOTIDE SEQUENCE</scope>
    <source>
        <strain evidence="7">CP</strain>
    </source>
</reference>
<dbReference type="AlphaFoldDB" id="A0AAV9DGG3"/>
<evidence type="ECO:0000313" key="7">
    <source>
        <dbReference type="EMBL" id="KAK1299987.1"/>
    </source>
</evidence>
<accession>A0AAV9DGG3</accession>
<evidence type="ECO:0000313" key="8">
    <source>
        <dbReference type="Proteomes" id="UP001180020"/>
    </source>
</evidence>
<sequence>MADTKQPIPNRRRRHHCGPCCGCLLCSLFMILLTVIVLIGIAVLVLWLVVRPNKIKVYVTDANLSKFDLSNSTTNSNSLNYNLSMVITIRNPNRRVGIYYDFVEGRAFYDGERIGYDELPTFYQGHKNTTTLRPAFEGRSVAIGAGGLARYRTEKGVGIYNLDVEIHTRVRFRVAGITTNKYSPKATCHLSLPVGATAGGGFSTTRCDM</sequence>
<evidence type="ECO:0000256" key="2">
    <source>
        <dbReference type="ARBA" id="ARBA00022692"/>
    </source>
</evidence>
<protein>
    <recommendedName>
        <fullName evidence="6">Late embryogenesis abundant protein LEA-2 subgroup domain-containing protein</fullName>
    </recommendedName>
</protein>
<dbReference type="PANTHER" id="PTHR31415:SF4">
    <property type="entry name" value="NDR1_HIN1-LIKE PROTEIN 3"/>
    <property type="match status" value="1"/>
</dbReference>
<evidence type="ECO:0000256" key="3">
    <source>
        <dbReference type="ARBA" id="ARBA00022989"/>
    </source>
</evidence>
<evidence type="ECO:0000256" key="5">
    <source>
        <dbReference type="SAM" id="Phobius"/>
    </source>
</evidence>
<evidence type="ECO:0000256" key="1">
    <source>
        <dbReference type="ARBA" id="ARBA00004167"/>
    </source>
</evidence>
<dbReference type="EMBL" id="JAUJYO010000013">
    <property type="protein sequence ID" value="KAK1299987.1"/>
    <property type="molecule type" value="Genomic_DNA"/>
</dbReference>
<keyword evidence="4 5" id="KW-0472">Membrane</keyword>
<evidence type="ECO:0000259" key="6">
    <source>
        <dbReference type="Pfam" id="PF03168"/>
    </source>
</evidence>
<dbReference type="Pfam" id="PF03168">
    <property type="entry name" value="LEA_2"/>
    <property type="match status" value="1"/>
</dbReference>